<keyword evidence="1" id="KW-0805">Transcription regulation</keyword>
<organism evidence="5 6">
    <name type="scientific">Devosia nitrariae</name>
    <dbReference type="NCBI Taxonomy" id="2071872"/>
    <lineage>
        <taxon>Bacteria</taxon>
        <taxon>Pseudomonadati</taxon>
        <taxon>Pseudomonadota</taxon>
        <taxon>Alphaproteobacteria</taxon>
        <taxon>Hyphomicrobiales</taxon>
        <taxon>Devosiaceae</taxon>
        <taxon>Devosia</taxon>
    </lineage>
</organism>
<dbReference type="InterPro" id="IPR010982">
    <property type="entry name" value="Lambda_DNA-bd_dom_sf"/>
</dbReference>
<dbReference type="Proteomes" id="UP001156691">
    <property type="component" value="Unassembled WGS sequence"/>
</dbReference>
<dbReference type="Gene3D" id="1.10.260.40">
    <property type="entry name" value="lambda repressor-like DNA-binding domains"/>
    <property type="match status" value="1"/>
</dbReference>
<proteinExistence type="predicted"/>
<dbReference type="InterPro" id="IPR028082">
    <property type="entry name" value="Peripla_BP_I"/>
</dbReference>
<gene>
    <name evidence="5" type="ORF">GCM10010862_51310</name>
</gene>
<comment type="caution">
    <text evidence="5">The sequence shown here is derived from an EMBL/GenBank/DDBJ whole genome shotgun (WGS) entry which is preliminary data.</text>
</comment>
<evidence type="ECO:0000313" key="5">
    <source>
        <dbReference type="EMBL" id="GLQ57872.1"/>
    </source>
</evidence>
<accession>A0ABQ5WCL2</accession>
<evidence type="ECO:0000256" key="2">
    <source>
        <dbReference type="ARBA" id="ARBA00023125"/>
    </source>
</evidence>
<name>A0ABQ5WCL2_9HYPH</name>
<feature type="domain" description="HTH lacI-type" evidence="4">
    <location>
        <begin position="10"/>
        <end position="64"/>
    </location>
</feature>
<keyword evidence="3" id="KW-0804">Transcription</keyword>
<dbReference type="InterPro" id="IPR000843">
    <property type="entry name" value="HTH_LacI"/>
</dbReference>
<dbReference type="PROSITE" id="PS50932">
    <property type="entry name" value="HTH_LACI_2"/>
    <property type="match status" value="1"/>
</dbReference>
<keyword evidence="6" id="KW-1185">Reference proteome</keyword>
<protein>
    <submittedName>
        <fullName evidence="5">LacI family transcriptional regulator</fullName>
    </submittedName>
</protein>
<sequence>MDAPERPPRATAEMVAKVAKVSRVAVSRAFNPAASIKADKRAHILDVAQTLGYAPDRAARALVTRRSHLVGVIVPDVCSPWESQEIDALTKALQNEGFATLLFKTRTDYSIDPTLLAYMRGFNLDSVIAYTENVRPQTLAKVLGHAVPIYIGYPTGTEVGEAPDGEHLFDSLNVLARDGIEQAIAMMQGYGARSIGYLSGLERSLASVAREQTLRTVLRERNLPAPVMIPGDFTYDTAYAATLDLFRMGEGVDAVFAANDVGAFGVMDALRHELKLRVPEDVMVVGFDDIDHAHWKSYNLTTVKIDLDLRVRALVRLILRRLKNPRAPALEETVPTRLVVRGTVGKRGSAS</sequence>
<dbReference type="Pfam" id="PF13377">
    <property type="entry name" value="Peripla_BP_3"/>
    <property type="match status" value="1"/>
</dbReference>
<dbReference type="SUPFAM" id="SSF53822">
    <property type="entry name" value="Periplasmic binding protein-like I"/>
    <property type="match status" value="1"/>
</dbReference>
<reference evidence="6" key="1">
    <citation type="journal article" date="2019" name="Int. J. Syst. Evol. Microbiol.">
        <title>The Global Catalogue of Microorganisms (GCM) 10K type strain sequencing project: providing services to taxonomists for standard genome sequencing and annotation.</title>
        <authorList>
            <consortium name="The Broad Institute Genomics Platform"/>
            <consortium name="The Broad Institute Genome Sequencing Center for Infectious Disease"/>
            <person name="Wu L."/>
            <person name="Ma J."/>
        </authorList>
    </citation>
    <scope>NUCLEOTIDE SEQUENCE [LARGE SCALE GENOMIC DNA]</scope>
    <source>
        <strain evidence="6">NBRC 112416</strain>
    </source>
</reference>
<dbReference type="CDD" id="cd01392">
    <property type="entry name" value="HTH_LacI"/>
    <property type="match status" value="1"/>
</dbReference>
<dbReference type="Pfam" id="PF00356">
    <property type="entry name" value="LacI"/>
    <property type="match status" value="1"/>
</dbReference>
<evidence type="ECO:0000313" key="6">
    <source>
        <dbReference type="Proteomes" id="UP001156691"/>
    </source>
</evidence>
<keyword evidence="2" id="KW-0238">DNA-binding</keyword>
<dbReference type="EMBL" id="BSNS01000024">
    <property type="protein sequence ID" value="GLQ57872.1"/>
    <property type="molecule type" value="Genomic_DNA"/>
</dbReference>
<evidence type="ECO:0000256" key="1">
    <source>
        <dbReference type="ARBA" id="ARBA00023015"/>
    </source>
</evidence>
<dbReference type="PANTHER" id="PTHR30146">
    <property type="entry name" value="LACI-RELATED TRANSCRIPTIONAL REPRESSOR"/>
    <property type="match status" value="1"/>
</dbReference>
<dbReference type="SMART" id="SM00354">
    <property type="entry name" value="HTH_LACI"/>
    <property type="match status" value="1"/>
</dbReference>
<evidence type="ECO:0000259" key="4">
    <source>
        <dbReference type="PROSITE" id="PS50932"/>
    </source>
</evidence>
<dbReference type="PANTHER" id="PTHR30146:SF109">
    <property type="entry name" value="HTH-TYPE TRANSCRIPTIONAL REGULATOR GALS"/>
    <property type="match status" value="1"/>
</dbReference>
<evidence type="ECO:0000256" key="3">
    <source>
        <dbReference type="ARBA" id="ARBA00023163"/>
    </source>
</evidence>
<dbReference type="InterPro" id="IPR046335">
    <property type="entry name" value="LacI/GalR-like_sensor"/>
</dbReference>
<dbReference type="SUPFAM" id="SSF47413">
    <property type="entry name" value="lambda repressor-like DNA-binding domains"/>
    <property type="match status" value="1"/>
</dbReference>
<dbReference type="Gene3D" id="3.40.50.2300">
    <property type="match status" value="2"/>
</dbReference>
<dbReference type="RefSeq" id="WP_284343243.1">
    <property type="nucleotide sequence ID" value="NZ_BSNS01000024.1"/>
</dbReference>